<reference evidence="7" key="1">
    <citation type="submission" date="2023-06" db="EMBL/GenBank/DDBJ databases">
        <title>Genomic analysis of the entomopathogenic nematode Steinernema hermaphroditum.</title>
        <authorList>
            <person name="Schwarz E.M."/>
            <person name="Heppert J.K."/>
            <person name="Baniya A."/>
            <person name="Schwartz H.T."/>
            <person name="Tan C.-H."/>
            <person name="Antoshechkin I."/>
            <person name="Sternberg P.W."/>
            <person name="Goodrich-Blair H."/>
            <person name="Dillman A.R."/>
        </authorList>
    </citation>
    <scope>NUCLEOTIDE SEQUENCE</scope>
    <source>
        <strain evidence="7">PS9179</strain>
        <tissue evidence="7">Whole animal</tissue>
    </source>
</reference>
<feature type="domain" description="Choline/carnitine acyltransferase" evidence="6">
    <location>
        <begin position="63"/>
        <end position="629"/>
    </location>
</feature>
<dbReference type="InterPro" id="IPR023213">
    <property type="entry name" value="CAT-like_dom_sf"/>
</dbReference>
<evidence type="ECO:0000313" key="7">
    <source>
        <dbReference type="EMBL" id="KAK0402835.1"/>
    </source>
</evidence>
<dbReference type="FunFam" id="3.30.559.10:FF:000049">
    <property type="entry name" value="Choline O-acetyltransferase, putative"/>
    <property type="match status" value="1"/>
</dbReference>
<accession>A0AA39HBK9</accession>
<dbReference type="PANTHER" id="PTHR22589:SF103">
    <property type="entry name" value="CARNITINE O-ACETYL-TRANSFERASE, ISOFORM A-RELATED"/>
    <property type="match status" value="1"/>
</dbReference>
<evidence type="ECO:0000256" key="2">
    <source>
        <dbReference type="ARBA" id="ARBA00022679"/>
    </source>
</evidence>
<evidence type="ECO:0000256" key="4">
    <source>
        <dbReference type="PIRSR" id="PIRSR600542-1"/>
    </source>
</evidence>
<dbReference type="Gene3D" id="3.30.559.10">
    <property type="entry name" value="Chloramphenicol acetyltransferase-like domain"/>
    <property type="match status" value="1"/>
</dbReference>
<keyword evidence="8" id="KW-1185">Reference proteome</keyword>
<dbReference type="SUPFAM" id="SSF52777">
    <property type="entry name" value="CoA-dependent acyltransferases"/>
    <property type="match status" value="2"/>
</dbReference>
<dbReference type="GO" id="GO:0005777">
    <property type="term" value="C:peroxisome"/>
    <property type="evidence" value="ECO:0007669"/>
    <property type="project" value="TreeGrafter"/>
</dbReference>
<dbReference type="EMBL" id="JAUCMV010000004">
    <property type="protein sequence ID" value="KAK0402835.1"/>
    <property type="molecule type" value="Genomic_DNA"/>
</dbReference>
<organism evidence="7 8">
    <name type="scientific">Steinernema hermaphroditum</name>
    <dbReference type="NCBI Taxonomy" id="289476"/>
    <lineage>
        <taxon>Eukaryota</taxon>
        <taxon>Metazoa</taxon>
        <taxon>Ecdysozoa</taxon>
        <taxon>Nematoda</taxon>
        <taxon>Chromadorea</taxon>
        <taxon>Rhabditida</taxon>
        <taxon>Tylenchina</taxon>
        <taxon>Panagrolaimomorpha</taxon>
        <taxon>Strongyloidoidea</taxon>
        <taxon>Steinernematidae</taxon>
        <taxon>Steinernema</taxon>
    </lineage>
</organism>
<dbReference type="InterPro" id="IPR042231">
    <property type="entry name" value="Cho/carn_acyl_trans_2"/>
</dbReference>
<comment type="caution">
    <text evidence="7">The sequence shown here is derived from an EMBL/GenBank/DDBJ whole genome shotgun (WGS) entry which is preliminary data.</text>
</comment>
<evidence type="ECO:0000256" key="3">
    <source>
        <dbReference type="ARBA" id="ARBA00023315"/>
    </source>
</evidence>
<dbReference type="InterPro" id="IPR000542">
    <property type="entry name" value="Carn_acyl_trans"/>
</dbReference>
<evidence type="ECO:0000256" key="5">
    <source>
        <dbReference type="RuleBase" id="RU003801"/>
    </source>
</evidence>
<keyword evidence="3 5" id="KW-0012">Acyltransferase</keyword>
<sequence length="651" mass="73335">MREIPRVPAAVFSRQSPTFAVPPLAMGKLSMVTAPSTLVVSPLIKEPFLRTQKGYCTLPKYGVPPLEETVKKFIQFARPIQNDDEFKKTVEVARKFVDSEGKALQRLLKQRSDKMENWLTPWWLNIAYLEGRTPLPVVTSPGVLFPKFDYSGLEGQIDAAAKMIQAALNFYHKICNDELPQDKAGNVPFDMSQYKFLFGTTRIPRVGKDVIKYGKDLSPPSEHIIVMRNGHIFKVPVYDNGGEMLSLDQLKNLIENFVVPHSEAHCRHPIGIVSSEDRDVWAKVYENLQENNLANLHAVENALFVVCLDNQTELKGSLTARDEQARQALHGGGCDANSTNRWFDKTIQFVIGADGYCGMTYEHTPAEGPPIAMLMDSITEQFIASNFETQATEGEISMVQQLKFDLDKSVLDAIEVAKKKMDNVVRDLDIRSYSFEHFGKNVPKSHKISPDSFIQIAFQLAFFRLHGNHPPTYETATLRKFAHGRTDTIRLPNVASAFFVSEICAQRSTSDQLATLLRAATTAHKDYSVLAMNGKGMDRHLLGLKLIAREHNLPLPEFLKLPAYEKMLHFQVSTSQVPTRHFIQMCFGPSHPDCYGICYNPQEKQLHFTITSFRSCPNTSSKLFAKELETALLDMRNVLDRAGKIPKPSKL</sequence>
<dbReference type="PROSITE" id="PS00440">
    <property type="entry name" value="ACYLTRANSF_C_2"/>
    <property type="match status" value="1"/>
</dbReference>
<dbReference type="Proteomes" id="UP001175271">
    <property type="component" value="Unassembled WGS sequence"/>
</dbReference>
<name>A0AA39HBK9_9BILA</name>
<proteinExistence type="inferred from homology"/>
<gene>
    <name evidence="7" type="ORF">QR680_016565</name>
</gene>
<dbReference type="GO" id="GO:0019254">
    <property type="term" value="P:carnitine metabolic process, CoA-linked"/>
    <property type="evidence" value="ECO:0007669"/>
    <property type="project" value="TreeGrafter"/>
</dbReference>
<feature type="active site" description="Proton acceptor" evidence="4">
    <location>
        <position position="363"/>
    </location>
</feature>
<evidence type="ECO:0000259" key="6">
    <source>
        <dbReference type="Pfam" id="PF00755"/>
    </source>
</evidence>
<evidence type="ECO:0000313" key="8">
    <source>
        <dbReference type="Proteomes" id="UP001175271"/>
    </source>
</evidence>
<keyword evidence="2 5" id="KW-0808">Transferase</keyword>
<protein>
    <recommendedName>
        <fullName evidence="6">Choline/carnitine acyltransferase domain-containing protein</fullName>
    </recommendedName>
</protein>
<dbReference type="AlphaFoldDB" id="A0AA39HBK9"/>
<dbReference type="Gene3D" id="3.30.559.70">
    <property type="entry name" value="Choline/Carnitine o-acyltransferase, domain 2"/>
    <property type="match status" value="1"/>
</dbReference>
<dbReference type="GO" id="GO:0004092">
    <property type="term" value="F:carnitine O-acetyltransferase activity"/>
    <property type="evidence" value="ECO:0007669"/>
    <property type="project" value="TreeGrafter"/>
</dbReference>
<dbReference type="Pfam" id="PF00755">
    <property type="entry name" value="Carn_acyltransf"/>
    <property type="match status" value="1"/>
</dbReference>
<dbReference type="InterPro" id="IPR039551">
    <property type="entry name" value="Cho/carn_acyl_trans"/>
</dbReference>
<evidence type="ECO:0000256" key="1">
    <source>
        <dbReference type="ARBA" id="ARBA00005232"/>
    </source>
</evidence>
<comment type="similarity">
    <text evidence="1 5">Belongs to the carnitine/choline acetyltransferase family.</text>
</comment>
<dbReference type="PANTHER" id="PTHR22589">
    <property type="entry name" value="CARNITINE O-ACYLTRANSFERASE"/>
    <property type="match status" value="1"/>
</dbReference>